<dbReference type="PANTHER" id="PTHR30047">
    <property type="entry name" value="HIGH-AFFINITY CHOLINE TRANSPORT PROTEIN-RELATED"/>
    <property type="match status" value="1"/>
</dbReference>
<reference evidence="13 14" key="1">
    <citation type="submission" date="2018-08" db="EMBL/GenBank/DDBJ databases">
        <title>A genome reference for cultivated species of the human gut microbiota.</title>
        <authorList>
            <person name="Zou Y."/>
            <person name="Xue W."/>
            <person name="Luo G."/>
        </authorList>
    </citation>
    <scope>NUCLEOTIDE SEQUENCE [LARGE SCALE GENOMIC DNA]</scope>
    <source>
        <strain evidence="13 14">AF39-8AT</strain>
    </source>
</reference>
<reference evidence="12" key="3">
    <citation type="submission" date="2023-10" db="EMBL/GenBank/DDBJ databases">
        <title>Genome of potential pathogenic bacteria in Crohn's disease.</title>
        <authorList>
            <person name="Rodriguez-Palacios A."/>
        </authorList>
    </citation>
    <scope>NUCLEOTIDE SEQUENCE</scope>
    <source>
        <strain evidence="12">CavFT-hAR107</strain>
    </source>
</reference>
<keyword evidence="4" id="KW-1003">Cell membrane</keyword>
<organism evidence="10 15">
    <name type="scientific">Phocaeicola vulgatus</name>
    <name type="common">Bacteroides vulgatus</name>
    <dbReference type="NCBI Taxonomy" id="821"/>
    <lineage>
        <taxon>Bacteria</taxon>
        <taxon>Pseudomonadati</taxon>
        <taxon>Bacteroidota</taxon>
        <taxon>Bacteroidia</taxon>
        <taxon>Bacteroidales</taxon>
        <taxon>Bacteroidaceae</taxon>
        <taxon>Phocaeicola</taxon>
    </lineage>
</organism>
<evidence type="ECO:0000256" key="5">
    <source>
        <dbReference type="ARBA" id="ARBA00022692"/>
    </source>
</evidence>
<protein>
    <submittedName>
        <fullName evidence="12">BCCT family transporter</fullName>
    </submittedName>
</protein>
<reference evidence="15 16" key="2">
    <citation type="journal article" date="2019" name="Nat. Med.">
        <title>A library of human gut bacterial isolates paired with longitudinal multiomics data enables mechanistic microbiome research.</title>
        <authorList>
            <person name="Poyet M."/>
            <person name="Groussin M."/>
            <person name="Gibbons S.M."/>
            <person name="Avila-Pacheco J."/>
            <person name="Jiang X."/>
            <person name="Kearney S.M."/>
            <person name="Perrotta A.R."/>
            <person name="Berdy B."/>
            <person name="Zhao S."/>
            <person name="Lieberman T.D."/>
            <person name="Swanson P.K."/>
            <person name="Smith M."/>
            <person name="Roesemann S."/>
            <person name="Alexander J.E."/>
            <person name="Rich S.A."/>
            <person name="Livny J."/>
            <person name="Vlamakis H."/>
            <person name="Clish C."/>
            <person name="Bullock K."/>
            <person name="Deik A."/>
            <person name="Scott J."/>
            <person name="Pierce K.A."/>
            <person name="Xavier R.J."/>
            <person name="Alm E.J."/>
        </authorList>
    </citation>
    <scope>NUCLEOTIDE SEQUENCE [LARGE SCALE GENOMIC DNA]</scope>
    <source>
        <strain evidence="11 16">BIOML-A122</strain>
        <strain evidence="10 15">BIOML-A140</strain>
        <strain evidence="9 17">BIOML-A141</strain>
    </source>
</reference>
<dbReference type="Proteomes" id="UP000483142">
    <property type="component" value="Unassembled WGS sequence"/>
</dbReference>
<dbReference type="InterPro" id="IPR000060">
    <property type="entry name" value="BCCT_transptr"/>
</dbReference>
<evidence type="ECO:0000256" key="1">
    <source>
        <dbReference type="ARBA" id="ARBA00004651"/>
    </source>
</evidence>
<evidence type="ECO:0000313" key="14">
    <source>
        <dbReference type="Proteomes" id="UP000286392"/>
    </source>
</evidence>
<evidence type="ECO:0000256" key="4">
    <source>
        <dbReference type="ARBA" id="ARBA00022475"/>
    </source>
</evidence>
<dbReference type="EMBL" id="WDBZ01000058">
    <property type="protein sequence ID" value="KAB6446869.1"/>
    <property type="molecule type" value="Genomic_DNA"/>
</dbReference>
<dbReference type="Proteomes" id="UP000469427">
    <property type="component" value="Unassembled WGS sequence"/>
</dbReference>
<dbReference type="EMBL" id="WDBY01000058">
    <property type="protein sequence ID" value="KAB6471768.1"/>
    <property type="molecule type" value="Genomic_DNA"/>
</dbReference>
<feature type="transmembrane region" description="Helical" evidence="8">
    <location>
        <begin position="340"/>
        <end position="363"/>
    </location>
</feature>
<evidence type="ECO:0000313" key="15">
    <source>
        <dbReference type="Proteomes" id="UP000468344"/>
    </source>
</evidence>
<keyword evidence="5 8" id="KW-0812">Transmembrane</keyword>
<proteinExistence type="inferred from homology"/>
<feature type="transmembrane region" description="Helical" evidence="8">
    <location>
        <begin position="383"/>
        <end position="410"/>
    </location>
</feature>
<evidence type="ECO:0000256" key="8">
    <source>
        <dbReference type="SAM" id="Phobius"/>
    </source>
</evidence>
<dbReference type="EMBL" id="JAWDHD010000011">
    <property type="protein sequence ID" value="MDU0249479.1"/>
    <property type="molecule type" value="Genomic_DNA"/>
</dbReference>
<sequence length="489" mass="54549">MHKFTLLLKKESRSIIAFAILSAILVTLLLLDFDKNLFSEIFHDICVYTREFVGYSTVFCILVLLFLIFSRYGNIRLGGEKAKPEYSNFSWFSCLVMAGMGIGLIFYSQEPLYHLFNNPYVGNVSGTPEEIAYSLTLYDWTFNVWALYGLLSIIIGYLYYNKGRALKLSSIFPGRTQEWFKNLIDVLMALGIVAGLTTSLGLGVSQLKSGIDYVFMTNVNPYLLMLIVGLVATWSVNSGLKRGVKWLSNLSSILVFILLVVISVLAYMNLNVSNTIGYTLNGIGNFIRNYIHYNDYANTASDDWAAGWAVFYQLWYAAWTAFVAVFVAKISKGRTIRECAWGVVLFPAVFEAVWFGIFGSAGLPVKEQLYAAMQDNLPQSVFFFLHQLASGGGYVALSVLVMVVICFFFITSSDSSSYVVATILSDDKEVRSFNKIAWSLIQCVAAMILFYCGGLALIQSASVVLGLLVLAIIILGTIVFLYILIRDEK</sequence>
<feature type="transmembrane region" description="Helical" evidence="8">
    <location>
        <begin position="222"/>
        <end position="240"/>
    </location>
</feature>
<gene>
    <name evidence="13" type="ORF">DW043_16800</name>
    <name evidence="11" type="ORF">GAY98_21350</name>
    <name evidence="10" type="ORF">GAZ06_20745</name>
    <name evidence="9" type="ORF">GAZ09_20480</name>
    <name evidence="12" type="ORF">RVY68_12510</name>
</gene>
<dbReference type="AlphaFoldDB" id="A0A3E4KEK9"/>
<dbReference type="PANTHER" id="PTHR30047:SF7">
    <property type="entry name" value="HIGH-AFFINITY CHOLINE TRANSPORT PROTEIN"/>
    <property type="match status" value="1"/>
</dbReference>
<feature type="transmembrane region" description="Helical" evidence="8">
    <location>
        <begin position="464"/>
        <end position="485"/>
    </location>
</feature>
<evidence type="ECO:0000313" key="13">
    <source>
        <dbReference type="EMBL" id="RHK84596.1"/>
    </source>
</evidence>
<feature type="transmembrane region" description="Helical" evidence="8">
    <location>
        <begin position="142"/>
        <end position="161"/>
    </location>
</feature>
<feature type="transmembrane region" description="Helical" evidence="8">
    <location>
        <begin position="182"/>
        <end position="202"/>
    </location>
</feature>
<feature type="transmembrane region" description="Helical" evidence="8">
    <location>
        <begin position="252"/>
        <end position="270"/>
    </location>
</feature>
<evidence type="ECO:0000256" key="7">
    <source>
        <dbReference type="ARBA" id="ARBA00023136"/>
    </source>
</evidence>
<evidence type="ECO:0000313" key="9">
    <source>
        <dbReference type="EMBL" id="KAB6446869.1"/>
    </source>
</evidence>
<feature type="transmembrane region" description="Helical" evidence="8">
    <location>
        <begin position="12"/>
        <end position="32"/>
    </location>
</feature>
<evidence type="ECO:0000256" key="3">
    <source>
        <dbReference type="ARBA" id="ARBA00022448"/>
    </source>
</evidence>
<dbReference type="Proteomes" id="UP000286392">
    <property type="component" value="Unassembled WGS sequence"/>
</dbReference>
<feature type="transmembrane region" description="Helical" evidence="8">
    <location>
        <begin position="52"/>
        <end position="69"/>
    </location>
</feature>
<comment type="caution">
    <text evidence="10">The sequence shown here is derived from an EMBL/GenBank/DDBJ whole genome shotgun (WGS) entry which is preliminary data.</text>
</comment>
<keyword evidence="7 8" id="KW-0472">Membrane</keyword>
<evidence type="ECO:0000313" key="10">
    <source>
        <dbReference type="EMBL" id="KAB6471768.1"/>
    </source>
</evidence>
<accession>A0A3E4KEK9</accession>
<keyword evidence="6 8" id="KW-1133">Transmembrane helix</keyword>
<dbReference type="Pfam" id="PF02028">
    <property type="entry name" value="BCCT"/>
    <property type="match status" value="1"/>
</dbReference>
<dbReference type="Proteomes" id="UP000468344">
    <property type="component" value="Unassembled WGS sequence"/>
</dbReference>
<dbReference type="GO" id="GO:0005886">
    <property type="term" value="C:plasma membrane"/>
    <property type="evidence" value="ECO:0007669"/>
    <property type="project" value="UniProtKB-SubCell"/>
</dbReference>
<dbReference type="EMBL" id="QROB01000028">
    <property type="protein sequence ID" value="RHK84596.1"/>
    <property type="molecule type" value="Genomic_DNA"/>
</dbReference>
<evidence type="ECO:0000313" key="12">
    <source>
        <dbReference type="EMBL" id="MDU0249479.1"/>
    </source>
</evidence>
<evidence type="ECO:0000313" key="17">
    <source>
        <dbReference type="Proteomes" id="UP000483142"/>
    </source>
</evidence>
<evidence type="ECO:0000256" key="6">
    <source>
        <dbReference type="ARBA" id="ARBA00022989"/>
    </source>
</evidence>
<comment type="subcellular location">
    <subcellularLocation>
        <location evidence="1">Cell membrane</location>
        <topology evidence="1">Multi-pass membrane protein</topology>
    </subcellularLocation>
</comment>
<dbReference type="EMBL" id="WDBI01000051">
    <property type="protein sequence ID" value="KAB6522472.1"/>
    <property type="molecule type" value="Genomic_DNA"/>
</dbReference>
<evidence type="ECO:0000313" key="11">
    <source>
        <dbReference type="EMBL" id="KAB6522472.1"/>
    </source>
</evidence>
<dbReference type="Proteomes" id="UP001181258">
    <property type="component" value="Unassembled WGS sequence"/>
</dbReference>
<name>A0A3E4KEK9_PHOVU</name>
<feature type="transmembrane region" description="Helical" evidence="8">
    <location>
        <begin position="305"/>
        <end position="328"/>
    </location>
</feature>
<evidence type="ECO:0000256" key="2">
    <source>
        <dbReference type="ARBA" id="ARBA00005658"/>
    </source>
</evidence>
<feature type="transmembrane region" description="Helical" evidence="8">
    <location>
        <begin position="89"/>
        <end position="107"/>
    </location>
</feature>
<keyword evidence="3" id="KW-0813">Transport</keyword>
<evidence type="ECO:0000313" key="16">
    <source>
        <dbReference type="Proteomes" id="UP000469427"/>
    </source>
</evidence>
<dbReference type="RefSeq" id="WP_007843270.1">
    <property type="nucleotide sequence ID" value="NZ_AP025232.1"/>
</dbReference>
<feature type="transmembrane region" description="Helical" evidence="8">
    <location>
        <begin position="436"/>
        <end position="458"/>
    </location>
</feature>
<dbReference type="GO" id="GO:0022857">
    <property type="term" value="F:transmembrane transporter activity"/>
    <property type="evidence" value="ECO:0007669"/>
    <property type="project" value="InterPro"/>
</dbReference>
<comment type="similarity">
    <text evidence="2">Belongs to the BCCT transporter (TC 2.A.15) family.</text>
</comment>